<gene>
    <name evidence="1" type="ORF">SAE01_31790</name>
</gene>
<dbReference type="Proteomes" id="UP000321513">
    <property type="component" value="Unassembled WGS sequence"/>
</dbReference>
<name>A0A512BFF0_9BACT</name>
<dbReference type="RefSeq" id="WP_246113260.1">
    <property type="nucleotide sequence ID" value="NZ_BJYT01000012.1"/>
</dbReference>
<comment type="caution">
    <text evidence="1">The sequence shown here is derived from an EMBL/GenBank/DDBJ whole genome shotgun (WGS) entry which is preliminary data.</text>
</comment>
<accession>A0A512BFF0</accession>
<reference evidence="1 2" key="1">
    <citation type="submission" date="2019-07" db="EMBL/GenBank/DDBJ databases">
        <title>Whole genome shotgun sequence of Segetibacter aerophilus NBRC 106135.</title>
        <authorList>
            <person name="Hosoyama A."/>
            <person name="Uohara A."/>
            <person name="Ohji S."/>
            <person name="Ichikawa N."/>
        </authorList>
    </citation>
    <scope>NUCLEOTIDE SEQUENCE [LARGE SCALE GENOMIC DNA]</scope>
    <source>
        <strain evidence="1 2">NBRC 106135</strain>
    </source>
</reference>
<evidence type="ECO:0000313" key="1">
    <source>
        <dbReference type="EMBL" id="GEO10683.1"/>
    </source>
</evidence>
<dbReference type="AlphaFoldDB" id="A0A512BFF0"/>
<proteinExistence type="predicted"/>
<protein>
    <recommendedName>
        <fullName evidence="3">Gliding motility lipoprotein GldB</fullName>
    </recommendedName>
</protein>
<organism evidence="1 2">
    <name type="scientific">Segetibacter aerophilus</name>
    <dbReference type="NCBI Taxonomy" id="670293"/>
    <lineage>
        <taxon>Bacteria</taxon>
        <taxon>Pseudomonadati</taxon>
        <taxon>Bacteroidota</taxon>
        <taxon>Chitinophagia</taxon>
        <taxon>Chitinophagales</taxon>
        <taxon>Chitinophagaceae</taxon>
        <taxon>Segetibacter</taxon>
    </lineage>
</organism>
<evidence type="ECO:0000313" key="2">
    <source>
        <dbReference type="Proteomes" id="UP000321513"/>
    </source>
</evidence>
<dbReference type="Pfam" id="PF25594">
    <property type="entry name" value="GldB_lipo"/>
    <property type="match status" value="1"/>
</dbReference>
<sequence>MISILTGCTGRKIPDVSDVKVDLQMQRFEQDFFAIDPNHTDKSLEQLNNKYPGFLRDFIFNILALPPQPDSTKAVEQQVVAFVNSYKPLKDSADKIFANSADIQKQVRTGLQFVKHYFPSYKLPNKLITFIGPINSYGNILTTDALAVGLQLYMGSNYSLYQSEAGQELYPAYISRRFQKEYIPVNCIKTIVNDLFPDNDAGRPLIEQMVQAGKRLYMLDQFVPEAEDTLKTGYTKTQLDGCYKNEETIWSYFVQNDLLYVSDPSVIKDYMNDAPTTQAFGAESPGFIGQFVGWQIVKKWMGKNDKVTLQQLIETNPKTIFEQAKYKP</sequence>
<dbReference type="EMBL" id="BJYT01000012">
    <property type="protein sequence ID" value="GEO10683.1"/>
    <property type="molecule type" value="Genomic_DNA"/>
</dbReference>
<dbReference type="InterPro" id="IPR019853">
    <property type="entry name" value="GldB-like"/>
</dbReference>
<keyword evidence="2" id="KW-1185">Reference proteome</keyword>
<evidence type="ECO:0008006" key="3">
    <source>
        <dbReference type="Google" id="ProtNLM"/>
    </source>
</evidence>